<evidence type="ECO:0000256" key="6">
    <source>
        <dbReference type="SAM" id="MobiDB-lite"/>
    </source>
</evidence>
<proteinExistence type="predicted"/>
<feature type="domain" description="Ketosynthase family 3 (KS3)" evidence="8">
    <location>
        <begin position="1"/>
        <end position="419"/>
    </location>
</feature>
<dbReference type="InterPro" id="IPR057326">
    <property type="entry name" value="KR_dom"/>
</dbReference>
<dbReference type="InterPro" id="IPR016039">
    <property type="entry name" value="Thiolase-like"/>
</dbReference>
<dbReference type="InterPro" id="IPR014043">
    <property type="entry name" value="Acyl_transferase_dom"/>
</dbReference>
<evidence type="ECO:0000313" key="11">
    <source>
        <dbReference type="Proteomes" id="UP000799436"/>
    </source>
</evidence>
<dbReference type="InterPro" id="IPR020806">
    <property type="entry name" value="PKS_PP-bd"/>
</dbReference>
<dbReference type="PROSITE" id="PS00606">
    <property type="entry name" value="KS3_1"/>
    <property type="match status" value="1"/>
</dbReference>
<dbReference type="Gene3D" id="1.10.1200.10">
    <property type="entry name" value="ACP-like"/>
    <property type="match status" value="1"/>
</dbReference>
<dbReference type="InterPro" id="IPR018201">
    <property type="entry name" value="Ketoacyl_synth_AS"/>
</dbReference>
<dbReference type="PROSITE" id="PS52019">
    <property type="entry name" value="PKS_MFAS_DH"/>
    <property type="match status" value="1"/>
</dbReference>
<dbReference type="Gene3D" id="3.40.366.10">
    <property type="entry name" value="Malonyl-Coenzyme A Acyl Carrier Protein, domain 2"/>
    <property type="match status" value="2"/>
</dbReference>
<protein>
    <submittedName>
        <fullName evidence="10">6-methylsalicylic acid synthase</fullName>
    </submittedName>
</protein>
<dbReference type="CDD" id="cd00833">
    <property type="entry name" value="PKS"/>
    <property type="match status" value="1"/>
</dbReference>
<dbReference type="GO" id="GO:0031177">
    <property type="term" value="F:phosphopantetheine binding"/>
    <property type="evidence" value="ECO:0007669"/>
    <property type="project" value="InterPro"/>
</dbReference>
<dbReference type="PANTHER" id="PTHR43775">
    <property type="entry name" value="FATTY ACID SYNTHASE"/>
    <property type="match status" value="1"/>
</dbReference>
<dbReference type="InterPro" id="IPR013968">
    <property type="entry name" value="PKS_KR"/>
</dbReference>
<dbReference type="SMART" id="SM00827">
    <property type="entry name" value="PKS_AT"/>
    <property type="match status" value="1"/>
</dbReference>
<dbReference type="InterPro" id="IPR006162">
    <property type="entry name" value="Ppantetheine_attach_site"/>
</dbReference>
<dbReference type="PANTHER" id="PTHR43775:SF22">
    <property type="entry name" value="SYNTHASE, PUTATIVE (JCVI)-RELATED"/>
    <property type="match status" value="1"/>
</dbReference>
<evidence type="ECO:0000259" key="9">
    <source>
        <dbReference type="PROSITE" id="PS52019"/>
    </source>
</evidence>
<dbReference type="Pfam" id="PF02801">
    <property type="entry name" value="Ketoacyl-synt_C"/>
    <property type="match status" value="1"/>
</dbReference>
<sequence length="1609" mass="174863">MACRTAGKVDSPEKLWQFLLDGKGAPGKVPSGRWEPWRRRDARNAKELVKTLDKGYFIEELENFDAPFFGISPKEAEQMDPHQRLALELSWEALEDAGIDPRSLAGSDTAVFMGIDSDDYSRLLLEDIPNIEAWMGIGTAAHGVPNQVSYHLDLMGPSAAVDAACASSLVAVHHGRQAILMRESRIAIVGGVNVLLAPALTRMLGKAGALSPDAICRSFDDAANGYARGEGGAVLVLKNLSRAVRDGDNILATLKGSAVAQDGKTNGIMAPNAKAQEIVGRQALARAGIDPLTVGYVEAHATATSLGDPTEISAISAIYGPERSRTGRPVWLGSIKPNVGHLEAAAGTIGLIKAVLAVAKGELAPQAHLNKLTSKVDWHDCGLKFVRERTQWADPDGPRRAAVCSYGYGGTVSHAIIEQYPCANAYFILAVSAIQEKRLGPQAKALAEWLASESGRSTKLSIVGSTLAKRRAHHDYRLAVLAETHDEAIAALLHSANASRNLLRDRVFVRAISDLDTIIHHEAGFSAIDVLGSGEFEASERVQIMTYVMQIGLSEVLKSRGVKPTAVIGHSVGEIAASVVAGFIDEMKQSGVRTFRVNTDVAFHSPMLVQLREPLKDALTGSLHPRTPHIPVCSTPNKDCRHDGLRDVDYWIDNMINPVQLTAAVSAALDDGYRIFVEFATIPTMKRDVPAMNALQSTVTQLYINGAPVDFDSQFDHKSEWSREVPRTQWMHRPYYRQVETGPLGAGDPHDVDKHTLLGQRTPVLGTDTVVYLTRLDDKSKPYPGMHPLDGTEIIPAAVYINTFQKATGANVLTDIQLKKGSISVASTLPSSHDSGNPAACEKSWIAHSVCQWERAPHVGVPTQHFDIPMIKKRIGTLLPDGFAVEFLSKVGVASMAFPWTVTEHYGNEREMLAKVEVDPSVDKVTWDDRSWAPMLDAATSVGSAIFFNKPSVRIVSRIDEVTLYTSDSLPKIGYLFIEAAPDSISLASHVSVLDEKGTLFAKSKSMRFSEVEGASGISGSTESLVHRINWVLPKFSEKPRRLSSVVVSDDEDKLAAYHKQLESQASHIHSFRDASELEQLSTKDLRIELRQKGATIMYVPRTVERVGDVADATEDFIWQTSTLARFIETNSLSSTCKLFVITDREGGSGSVTALAHGALYGLARIIASEHPDLWGGLLDVDEPQKCPLTAMKYVQGQDVVRVVDGLPRRGVMRSLTAEERHAPGTAKTLMPKPQGTYVVTGGLGGFGLETCRFLVEKGARRIVTVSRKGLAPRRQWPDLVKEDDRMATVIAHVEKLESVGASIHTIALDISAPDAAKQIRAAIEELGLPPVLGVVHAAGILEGSLLMDTTREFYAHILAPKVRGALAIHETFPPNSLDFFVFYSSMGQLVGTVGQAAYGSTNAFLDGLAAHRRSQGDNAVSFQFSALRGLGRATGIDFLAEELLSKGITDISRDEAFRAWEHVNKYDIDSAVVVRCLPIDEGSVAPIPLIEDVVVRRPRADPTAKPGVVDKADTPGSRPTDPAELEKWLSVRIRECIAAILMMSDVADVDPRMSFADMGIDSVMTVALREKLQSSLKVKVPLTLTWNKPTINHLIPWFVAKFEEGSEK</sequence>
<dbReference type="Proteomes" id="UP000799436">
    <property type="component" value="Unassembled WGS sequence"/>
</dbReference>
<dbReference type="InterPro" id="IPR036291">
    <property type="entry name" value="NAD(P)-bd_dom_sf"/>
</dbReference>
<dbReference type="PROSITE" id="PS50075">
    <property type="entry name" value="CARRIER"/>
    <property type="match status" value="1"/>
</dbReference>
<dbReference type="InterPro" id="IPR050091">
    <property type="entry name" value="PKS_NRPS_Biosynth_Enz"/>
</dbReference>
<dbReference type="InterPro" id="IPR049900">
    <property type="entry name" value="PKS_mFAS_DH"/>
</dbReference>
<evidence type="ECO:0000259" key="7">
    <source>
        <dbReference type="PROSITE" id="PS50075"/>
    </source>
</evidence>
<evidence type="ECO:0000259" key="8">
    <source>
        <dbReference type="PROSITE" id="PS52004"/>
    </source>
</evidence>
<feature type="region of interest" description="C-terminal hotdog fold" evidence="5">
    <location>
        <begin position="884"/>
        <end position="1018"/>
    </location>
</feature>
<feature type="active site" description="Proton acceptor; for dehydratase activity" evidence="5">
    <location>
        <position position="787"/>
    </location>
</feature>
<name>A0A6G1L0A8_9PEZI</name>
<evidence type="ECO:0000256" key="3">
    <source>
        <dbReference type="ARBA" id="ARBA00022679"/>
    </source>
</evidence>
<feature type="region of interest" description="N-terminal hotdog fold" evidence="5">
    <location>
        <begin position="755"/>
        <end position="870"/>
    </location>
</feature>
<feature type="domain" description="Carrier" evidence="7">
    <location>
        <begin position="1528"/>
        <end position="1603"/>
    </location>
</feature>
<dbReference type="Gene3D" id="3.40.50.720">
    <property type="entry name" value="NAD(P)-binding Rossmann-like Domain"/>
    <property type="match status" value="1"/>
</dbReference>
<dbReference type="InterPro" id="IPR001227">
    <property type="entry name" value="Ac_transferase_dom_sf"/>
</dbReference>
<accession>A0A6G1L0A8</accession>
<evidence type="ECO:0000256" key="1">
    <source>
        <dbReference type="ARBA" id="ARBA00022450"/>
    </source>
</evidence>
<dbReference type="OrthoDB" id="5334845at2759"/>
<dbReference type="GO" id="GO:0044550">
    <property type="term" value="P:secondary metabolite biosynthetic process"/>
    <property type="evidence" value="ECO:0007669"/>
    <property type="project" value="TreeGrafter"/>
</dbReference>
<dbReference type="SUPFAM" id="SSF53901">
    <property type="entry name" value="Thiolase-like"/>
    <property type="match status" value="1"/>
</dbReference>
<dbReference type="Gene3D" id="3.10.129.110">
    <property type="entry name" value="Polyketide synthase dehydratase"/>
    <property type="match status" value="1"/>
</dbReference>
<dbReference type="Pfam" id="PF00550">
    <property type="entry name" value="PP-binding"/>
    <property type="match status" value="1"/>
</dbReference>
<dbReference type="GO" id="GO:0004312">
    <property type="term" value="F:fatty acid synthase activity"/>
    <property type="evidence" value="ECO:0007669"/>
    <property type="project" value="TreeGrafter"/>
</dbReference>
<dbReference type="InterPro" id="IPR009081">
    <property type="entry name" value="PP-bd_ACP"/>
</dbReference>
<dbReference type="GO" id="GO:0004315">
    <property type="term" value="F:3-oxoacyl-[acyl-carrier-protein] synthase activity"/>
    <property type="evidence" value="ECO:0007669"/>
    <property type="project" value="InterPro"/>
</dbReference>
<feature type="active site" description="Proton donor; for dehydratase activity" evidence="5">
    <location>
        <position position="937"/>
    </location>
</feature>
<dbReference type="InterPro" id="IPR036736">
    <property type="entry name" value="ACP-like_sf"/>
</dbReference>
<dbReference type="InterPro" id="IPR014030">
    <property type="entry name" value="Ketoacyl_synth_N"/>
</dbReference>
<evidence type="ECO:0000256" key="5">
    <source>
        <dbReference type="PROSITE-ProRule" id="PRU01363"/>
    </source>
</evidence>
<dbReference type="SMART" id="SM00822">
    <property type="entry name" value="PKS_KR"/>
    <property type="match status" value="1"/>
</dbReference>
<dbReference type="PROSITE" id="PS52004">
    <property type="entry name" value="KS3_2"/>
    <property type="match status" value="1"/>
</dbReference>
<organism evidence="10 11">
    <name type="scientific">Teratosphaeria nubilosa</name>
    <dbReference type="NCBI Taxonomy" id="161662"/>
    <lineage>
        <taxon>Eukaryota</taxon>
        <taxon>Fungi</taxon>
        <taxon>Dikarya</taxon>
        <taxon>Ascomycota</taxon>
        <taxon>Pezizomycotina</taxon>
        <taxon>Dothideomycetes</taxon>
        <taxon>Dothideomycetidae</taxon>
        <taxon>Mycosphaerellales</taxon>
        <taxon>Teratosphaeriaceae</taxon>
        <taxon>Teratosphaeria</taxon>
    </lineage>
</organism>
<dbReference type="Pfam" id="PF22621">
    <property type="entry name" value="CurL-like_PKS_C"/>
    <property type="match status" value="1"/>
</dbReference>
<evidence type="ECO:0000313" key="10">
    <source>
        <dbReference type="EMBL" id="KAF2766297.1"/>
    </source>
</evidence>
<feature type="compositionally biased region" description="Basic and acidic residues" evidence="6">
    <location>
        <begin position="1502"/>
        <end position="1514"/>
    </location>
</feature>
<evidence type="ECO:0000256" key="4">
    <source>
        <dbReference type="ARBA" id="ARBA00023268"/>
    </source>
</evidence>
<dbReference type="Pfam" id="PF00698">
    <property type="entry name" value="Acyl_transf_1"/>
    <property type="match status" value="1"/>
</dbReference>
<dbReference type="CDD" id="cd05274">
    <property type="entry name" value="KR_FAS_SDR_x"/>
    <property type="match status" value="1"/>
</dbReference>
<keyword evidence="2" id="KW-0597">Phosphoprotein</keyword>
<evidence type="ECO:0000256" key="2">
    <source>
        <dbReference type="ARBA" id="ARBA00022553"/>
    </source>
</evidence>
<dbReference type="PROSITE" id="PS00012">
    <property type="entry name" value="PHOSPHOPANTETHEINE"/>
    <property type="match status" value="1"/>
</dbReference>
<dbReference type="Gene3D" id="3.40.47.10">
    <property type="match status" value="1"/>
</dbReference>
<dbReference type="SUPFAM" id="SSF47336">
    <property type="entry name" value="ACP-like"/>
    <property type="match status" value="1"/>
</dbReference>
<dbReference type="Pfam" id="PF00109">
    <property type="entry name" value="ketoacyl-synt"/>
    <property type="match status" value="1"/>
</dbReference>
<dbReference type="GO" id="GO:0006633">
    <property type="term" value="P:fatty acid biosynthetic process"/>
    <property type="evidence" value="ECO:0007669"/>
    <property type="project" value="InterPro"/>
</dbReference>
<keyword evidence="1" id="KW-0596">Phosphopantetheine</keyword>
<dbReference type="InterPro" id="IPR016035">
    <property type="entry name" value="Acyl_Trfase/lysoPLipase"/>
</dbReference>
<dbReference type="EMBL" id="ML995874">
    <property type="protein sequence ID" value="KAF2766297.1"/>
    <property type="molecule type" value="Genomic_DNA"/>
</dbReference>
<keyword evidence="4" id="KW-0511">Multifunctional enzyme</keyword>
<dbReference type="InterPro" id="IPR020841">
    <property type="entry name" value="PKS_Beta-ketoAc_synthase_dom"/>
</dbReference>
<feature type="region of interest" description="Disordered" evidence="6">
    <location>
        <begin position="1502"/>
        <end position="1523"/>
    </location>
</feature>
<feature type="domain" description="PKS/mFAS DH" evidence="9">
    <location>
        <begin position="755"/>
        <end position="1018"/>
    </location>
</feature>
<gene>
    <name evidence="10" type="ORF">EJ03DRAFT_345223</name>
</gene>
<dbReference type="SUPFAM" id="SSF51735">
    <property type="entry name" value="NAD(P)-binding Rossmann-fold domains"/>
    <property type="match status" value="2"/>
</dbReference>
<reference evidence="10" key="1">
    <citation type="journal article" date="2020" name="Stud. Mycol.">
        <title>101 Dothideomycetes genomes: a test case for predicting lifestyles and emergence of pathogens.</title>
        <authorList>
            <person name="Haridas S."/>
            <person name="Albert R."/>
            <person name="Binder M."/>
            <person name="Bloem J."/>
            <person name="Labutti K."/>
            <person name="Salamov A."/>
            <person name="Andreopoulos B."/>
            <person name="Baker S."/>
            <person name="Barry K."/>
            <person name="Bills G."/>
            <person name="Bluhm B."/>
            <person name="Cannon C."/>
            <person name="Castanera R."/>
            <person name="Culley D."/>
            <person name="Daum C."/>
            <person name="Ezra D."/>
            <person name="Gonzalez J."/>
            <person name="Henrissat B."/>
            <person name="Kuo A."/>
            <person name="Liang C."/>
            <person name="Lipzen A."/>
            <person name="Lutzoni F."/>
            <person name="Magnuson J."/>
            <person name="Mondo S."/>
            <person name="Nolan M."/>
            <person name="Ohm R."/>
            <person name="Pangilinan J."/>
            <person name="Park H.-J."/>
            <person name="Ramirez L."/>
            <person name="Alfaro M."/>
            <person name="Sun H."/>
            <person name="Tritt A."/>
            <person name="Yoshinaga Y."/>
            <person name="Zwiers L.-H."/>
            <person name="Turgeon B."/>
            <person name="Goodwin S."/>
            <person name="Spatafora J."/>
            <person name="Crous P."/>
            <person name="Grigoriev I."/>
        </authorList>
    </citation>
    <scope>NUCLEOTIDE SEQUENCE</scope>
    <source>
        <strain evidence="10">CBS 116005</strain>
    </source>
</reference>
<dbReference type="InterPro" id="IPR042104">
    <property type="entry name" value="PKS_dehydratase_sf"/>
</dbReference>
<dbReference type="SUPFAM" id="SSF52151">
    <property type="entry name" value="FabD/lysophospholipase-like"/>
    <property type="match status" value="1"/>
</dbReference>
<dbReference type="Pfam" id="PF08659">
    <property type="entry name" value="KR"/>
    <property type="match status" value="1"/>
</dbReference>
<dbReference type="InterPro" id="IPR014031">
    <property type="entry name" value="Ketoacyl_synth_C"/>
</dbReference>
<keyword evidence="3" id="KW-0808">Transferase</keyword>
<dbReference type="SMART" id="SM00825">
    <property type="entry name" value="PKS_KS"/>
    <property type="match status" value="1"/>
</dbReference>
<dbReference type="SMART" id="SM00823">
    <property type="entry name" value="PKS_PP"/>
    <property type="match status" value="1"/>
</dbReference>
<keyword evidence="11" id="KW-1185">Reference proteome</keyword>